<dbReference type="PANTHER" id="PTHR22642">
    <property type="entry name" value="IMIDAZOLONEPROPIONASE"/>
    <property type="match status" value="1"/>
</dbReference>
<name>A0ABS1TXE6_9PROT</name>
<dbReference type="SUPFAM" id="SSF51338">
    <property type="entry name" value="Composite domain of metallo-dependent hydrolases"/>
    <property type="match status" value="1"/>
</dbReference>
<feature type="domain" description="Amidohydrolase 3" evidence="1">
    <location>
        <begin position="50"/>
        <end position="529"/>
    </location>
</feature>
<dbReference type="CDD" id="cd01300">
    <property type="entry name" value="YtcJ_like"/>
    <property type="match status" value="1"/>
</dbReference>
<keyword evidence="3" id="KW-1185">Reference proteome</keyword>
<dbReference type="InterPro" id="IPR013108">
    <property type="entry name" value="Amidohydro_3"/>
</dbReference>
<dbReference type="Proteomes" id="UP000660885">
    <property type="component" value="Unassembled WGS sequence"/>
</dbReference>
<dbReference type="RefSeq" id="WP_202830263.1">
    <property type="nucleotide sequence ID" value="NZ_JAETWB010000001.1"/>
</dbReference>
<organism evidence="2 3">
    <name type="scientific">Belnapia arida</name>
    <dbReference type="NCBI Taxonomy" id="2804533"/>
    <lineage>
        <taxon>Bacteria</taxon>
        <taxon>Pseudomonadati</taxon>
        <taxon>Pseudomonadota</taxon>
        <taxon>Alphaproteobacteria</taxon>
        <taxon>Acetobacterales</taxon>
        <taxon>Roseomonadaceae</taxon>
        <taxon>Belnapia</taxon>
    </lineage>
</organism>
<gene>
    <name evidence="2" type="ORF">JMJ56_03870</name>
</gene>
<evidence type="ECO:0000259" key="1">
    <source>
        <dbReference type="Pfam" id="PF07969"/>
    </source>
</evidence>
<dbReference type="PANTHER" id="PTHR22642:SF2">
    <property type="entry name" value="PROTEIN LONG AFTER FAR-RED 3"/>
    <property type="match status" value="1"/>
</dbReference>
<protein>
    <submittedName>
        <fullName evidence="2">Amidohydrolase</fullName>
    </submittedName>
</protein>
<dbReference type="Pfam" id="PF07969">
    <property type="entry name" value="Amidohydro_3"/>
    <property type="match status" value="1"/>
</dbReference>
<reference evidence="2 3" key="1">
    <citation type="submission" date="2021-01" db="EMBL/GenBank/DDBJ databases">
        <title>Belnapia mucosa sp. nov. and Belnapia arida sp. nov., isolated from the Tabernas Desert (Almeria, Spain).</title>
        <authorList>
            <person name="Molina-Menor E."/>
            <person name="Vidal-Verdu A."/>
            <person name="Calonge A."/>
            <person name="Satari L."/>
            <person name="Pereto J."/>
            <person name="Porcar M."/>
        </authorList>
    </citation>
    <scope>NUCLEOTIDE SEQUENCE [LARGE SCALE GENOMIC DNA]</scope>
    <source>
        <strain evidence="2 3">T18</strain>
    </source>
</reference>
<accession>A0ABS1TXE6</accession>
<sequence length="538" mass="57692">MTADLLLEGRVFRGLAGGFAEAVAVKDGRVVAVGTRAEVDAAVGPGTRRIALGGRVAIPAFNEAHMHLLPYGLGLAQVNLRAEEVKSLDEVLGRIRVAAQQAPKGAWVLGRGYDHSALDVGRHPTAAELDAAAPDNPVWIVRTCGHMAVANGAALRVAGVGHNTPDPEGGVIERRGGGLTGLVQERAMRLVSASIPKPDEARMVDAIEAACRNLAAMGFASATDMNVGMTAGMAEVAAYEAAKRDGRLPLRMWQVLAGNPEGIAEAAWEAGLRPMAGDDSLRWGAVKVFADGSAGGLTAAFFDRYVPADTRGVFTFPDETIHALLRRYHEQGWQLDIHAIGDAAIEQVLRGMEAADSAAHSFAGRRHRIEHCGFVTRDQRRRMLARGILPVPQPVFMYEFGDTYIANLGRERSEYAYPMKTWLEEGHHPAASSDCPVSTVDPFVNLFTMLTRKTNKGTVLGAEEALTAEQAVHCQTWCGAYTQFAEERRGALEPGMQADIAVLSGDVFAMEAEAVLDVRADLTLREGAAIFDRHGEMA</sequence>
<dbReference type="Gene3D" id="2.30.40.10">
    <property type="entry name" value="Urease, subunit C, domain 1"/>
    <property type="match status" value="1"/>
</dbReference>
<dbReference type="InterPro" id="IPR011059">
    <property type="entry name" value="Metal-dep_hydrolase_composite"/>
</dbReference>
<comment type="caution">
    <text evidence="2">The sequence shown here is derived from an EMBL/GenBank/DDBJ whole genome shotgun (WGS) entry which is preliminary data.</text>
</comment>
<dbReference type="Gene3D" id="3.20.20.140">
    <property type="entry name" value="Metal-dependent hydrolases"/>
    <property type="match status" value="1"/>
</dbReference>
<evidence type="ECO:0000313" key="3">
    <source>
        <dbReference type="Proteomes" id="UP000660885"/>
    </source>
</evidence>
<dbReference type="InterPro" id="IPR033932">
    <property type="entry name" value="YtcJ-like"/>
</dbReference>
<proteinExistence type="predicted"/>
<dbReference type="SUPFAM" id="SSF51556">
    <property type="entry name" value="Metallo-dependent hydrolases"/>
    <property type="match status" value="1"/>
</dbReference>
<evidence type="ECO:0000313" key="2">
    <source>
        <dbReference type="EMBL" id="MBL6077131.1"/>
    </source>
</evidence>
<dbReference type="EMBL" id="JAETWB010000001">
    <property type="protein sequence ID" value="MBL6077131.1"/>
    <property type="molecule type" value="Genomic_DNA"/>
</dbReference>
<dbReference type="InterPro" id="IPR032466">
    <property type="entry name" value="Metal_Hydrolase"/>
</dbReference>
<dbReference type="Gene3D" id="3.10.310.70">
    <property type="match status" value="1"/>
</dbReference>